<dbReference type="EMBL" id="MU805948">
    <property type="protein sequence ID" value="KAJ3844723.1"/>
    <property type="molecule type" value="Genomic_DNA"/>
</dbReference>
<evidence type="ECO:0000259" key="2">
    <source>
        <dbReference type="Pfam" id="PF20151"/>
    </source>
</evidence>
<keyword evidence="4" id="KW-1185">Reference proteome</keyword>
<evidence type="ECO:0000256" key="1">
    <source>
        <dbReference type="SAM" id="Phobius"/>
    </source>
</evidence>
<keyword evidence="1" id="KW-0472">Membrane</keyword>
<dbReference type="Proteomes" id="UP001163846">
    <property type="component" value="Unassembled WGS sequence"/>
</dbReference>
<gene>
    <name evidence="3" type="ORF">F5878DRAFT_64385</name>
</gene>
<sequence length="85" mass="9911">MQALASLCKLNFLLRVIIGLLATGCDYALTRRKEKNYAWNREKPLRITFVKILFVLARYLAFVIHIVNIVLSSIWTVKFQDNIKL</sequence>
<name>A0AA38PL81_9AGAR</name>
<dbReference type="InterPro" id="IPR045340">
    <property type="entry name" value="DUF6533"/>
</dbReference>
<dbReference type="AlphaFoldDB" id="A0AA38PL81"/>
<evidence type="ECO:0000313" key="3">
    <source>
        <dbReference type="EMBL" id="KAJ3844723.1"/>
    </source>
</evidence>
<keyword evidence="1" id="KW-1133">Transmembrane helix</keyword>
<keyword evidence="1" id="KW-0812">Transmembrane</keyword>
<feature type="transmembrane region" description="Helical" evidence="1">
    <location>
        <begin position="12"/>
        <end position="29"/>
    </location>
</feature>
<organism evidence="3 4">
    <name type="scientific">Lentinula raphanica</name>
    <dbReference type="NCBI Taxonomy" id="153919"/>
    <lineage>
        <taxon>Eukaryota</taxon>
        <taxon>Fungi</taxon>
        <taxon>Dikarya</taxon>
        <taxon>Basidiomycota</taxon>
        <taxon>Agaricomycotina</taxon>
        <taxon>Agaricomycetes</taxon>
        <taxon>Agaricomycetidae</taxon>
        <taxon>Agaricales</taxon>
        <taxon>Marasmiineae</taxon>
        <taxon>Omphalotaceae</taxon>
        <taxon>Lentinula</taxon>
    </lineage>
</organism>
<proteinExistence type="predicted"/>
<feature type="domain" description="DUF6533" evidence="2">
    <location>
        <begin position="25"/>
        <end position="63"/>
    </location>
</feature>
<reference evidence="3" key="1">
    <citation type="submission" date="2022-08" db="EMBL/GenBank/DDBJ databases">
        <authorList>
            <consortium name="DOE Joint Genome Institute"/>
            <person name="Min B."/>
            <person name="Riley R."/>
            <person name="Sierra-Patev S."/>
            <person name="Naranjo-Ortiz M."/>
            <person name="Looney B."/>
            <person name="Konkel Z."/>
            <person name="Slot J.C."/>
            <person name="Sakamoto Y."/>
            <person name="Steenwyk J.L."/>
            <person name="Rokas A."/>
            <person name="Carro J."/>
            <person name="Camarero S."/>
            <person name="Ferreira P."/>
            <person name="Molpeceres G."/>
            <person name="Ruiz-Duenas F.J."/>
            <person name="Serrano A."/>
            <person name="Henrissat B."/>
            <person name="Drula E."/>
            <person name="Hughes K.W."/>
            <person name="Mata J.L."/>
            <person name="Ishikawa N.K."/>
            <person name="Vargas-Isla R."/>
            <person name="Ushijima S."/>
            <person name="Smith C.A."/>
            <person name="Ahrendt S."/>
            <person name="Andreopoulos W."/>
            <person name="He G."/>
            <person name="Labutti K."/>
            <person name="Lipzen A."/>
            <person name="Ng V."/>
            <person name="Sandor L."/>
            <person name="Barry K."/>
            <person name="Martinez A.T."/>
            <person name="Xiao Y."/>
            <person name="Gibbons J.G."/>
            <person name="Terashima K."/>
            <person name="Hibbett D.S."/>
            <person name="Grigoriev I.V."/>
        </authorList>
    </citation>
    <scope>NUCLEOTIDE SEQUENCE</scope>
    <source>
        <strain evidence="3">TFB9207</strain>
    </source>
</reference>
<protein>
    <recommendedName>
        <fullName evidence="2">DUF6533 domain-containing protein</fullName>
    </recommendedName>
</protein>
<accession>A0AA38PL81</accession>
<feature type="transmembrane region" description="Helical" evidence="1">
    <location>
        <begin position="49"/>
        <end position="75"/>
    </location>
</feature>
<evidence type="ECO:0000313" key="4">
    <source>
        <dbReference type="Proteomes" id="UP001163846"/>
    </source>
</evidence>
<dbReference type="Pfam" id="PF20151">
    <property type="entry name" value="DUF6533"/>
    <property type="match status" value="1"/>
</dbReference>
<comment type="caution">
    <text evidence="3">The sequence shown here is derived from an EMBL/GenBank/DDBJ whole genome shotgun (WGS) entry which is preliminary data.</text>
</comment>